<feature type="transmembrane region" description="Helical" evidence="10">
    <location>
        <begin position="163"/>
        <end position="186"/>
    </location>
</feature>
<feature type="domain" description="Vitamin K epoxide reductase" evidence="11">
    <location>
        <begin position="2"/>
        <end position="144"/>
    </location>
</feature>
<dbReference type="Gene3D" id="3.40.30.10">
    <property type="entry name" value="Glutaredoxin"/>
    <property type="match status" value="1"/>
</dbReference>
<name>A0A381Q9F2_9ZZZZ</name>
<dbReference type="SUPFAM" id="SSF52833">
    <property type="entry name" value="Thioredoxin-like"/>
    <property type="match status" value="1"/>
</dbReference>
<keyword evidence="9" id="KW-0676">Redox-active center</keyword>
<dbReference type="InterPro" id="IPR038354">
    <property type="entry name" value="VKOR_sf"/>
</dbReference>
<evidence type="ECO:0000256" key="1">
    <source>
        <dbReference type="ARBA" id="ARBA00004141"/>
    </source>
</evidence>
<feature type="transmembrane region" description="Helical" evidence="10">
    <location>
        <begin position="60"/>
        <end position="81"/>
    </location>
</feature>
<dbReference type="InterPro" id="IPR012336">
    <property type="entry name" value="Thioredoxin-like_fold"/>
</dbReference>
<sequence>MTDKNRWLLLVCTLVGLTASTVSAYVGLQSRLDSSYASFCDINATMSCTDVYLSQFGSLWGVPVAFFGIVWFALNALLILAGPLGTKHFQESVPGYLFACSTIGLAVVFYLGYASLFLLGTVCVMCVIVYLAVIGIFLISGATTQFKLMTLPLRISRDLRQGMTSPIALSIAGGFVVATVVGAAWLGEHQVAEGTSSVRGAELLSESERDEFIRWWEAQPRVDLPISADDSSVLIVKFNDYMCPPCRQTYLSYHGLLQAYEVSRPGAVRLVTKHFPLDPECNANTPNGMHLASCDAAVAVTLAKRNGQDARLEAWLFDNQATLSPASVRAAARDVADIQDYDSEYARTLEVIKSDIALGTSLSVDVTPTFVINGVRVAGGLTVPYLDAAIAYELAREEKNES</sequence>
<dbReference type="Gene3D" id="1.20.1440.130">
    <property type="entry name" value="VKOR domain"/>
    <property type="match status" value="1"/>
</dbReference>
<dbReference type="InterPro" id="IPR036249">
    <property type="entry name" value="Thioredoxin-like_sf"/>
</dbReference>
<dbReference type="SMART" id="SM00756">
    <property type="entry name" value="VKc"/>
    <property type="match status" value="1"/>
</dbReference>
<dbReference type="AlphaFoldDB" id="A0A381Q9F2"/>
<evidence type="ECO:0000256" key="7">
    <source>
        <dbReference type="ARBA" id="ARBA00023136"/>
    </source>
</evidence>
<keyword evidence="5 10" id="KW-1133">Transmembrane helix</keyword>
<dbReference type="Pfam" id="PF07884">
    <property type="entry name" value="VKOR"/>
    <property type="match status" value="1"/>
</dbReference>
<gene>
    <name evidence="12" type="ORF">METZ01_LOCUS27531</name>
</gene>
<feature type="transmembrane region" description="Helical" evidence="10">
    <location>
        <begin position="117"/>
        <end position="142"/>
    </location>
</feature>
<dbReference type="Pfam" id="PF13462">
    <property type="entry name" value="Thioredoxin_4"/>
    <property type="match status" value="1"/>
</dbReference>
<dbReference type="GO" id="GO:0016020">
    <property type="term" value="C:membrane"/>
    <property type="evidence" value="ECO:0007669"/>
    <property type="project" value="UniProtKB-SubCell"/>
</dbReference>
<proteinExistence type="inferred from homology"/>
<evidence type="ECO:0000313" key="12">
    <source>
        <dbReference type="EMBL" id="SUZ74677.1"/>
    </source>
</evidence>
<evidence type="ECO:0000256" key="4">
    <source>
        <dbReference type="ARBA" id="ARBA00022719"/>
    </source>
</evidence>
<evidence type="ECO:0000256" key="10">
    <source>
        <dbReference type="SAM" id="Phobius"/>
    </source>
</evidence>
<reference evidence="12" key="1">
    <citation type="submission" date="2018-05" db="EMBL/GenBank/DDBJ databases">
        <authorList>
            <person name="Lanie J.A."/>
            <person name="Ng W.-L."/>
            <person name="Kazmierczak K.M."/>
            <person name="Andrzejewski T.M."/>
            <person name="Davidsen T.M."/>
            <person name="Wayne K.J."/>
            <person name="Tettelin H."/>
            <person name="Glass J.I."/>
            <person name="Rusch D."/>
            <person name="Podicherti R."/>
            <person name="Tsui H.-C.T."/>
            <person name="Winkler M.E."/>
        </authorList>
    </citation>
    <scope>NUCLEOTIDE SEQUENCE</scope>
</reference>
<protein>
    <recommendedName>
        <fullName evidence="11">Vitamin K epoxide reductase domain-containing protein</fullName>
    </recommendedName>
</protein>
<evidence type="ECO:0000259" key="11">
    <source>
        <dbReference type="SMART" id="SM00756"/>
    </source>
</evidence>
<organism evidence="12">
    <name type="scientific">marine metagenome</name>
    <dbReference type="NCBI Taxonomy" id="408172"/>
    <lineage>
        <taxon>unclassified sequences</taxon>
        <taxon>metagenomes</taxon>
        <taxon>ecological metagenomes</taxon>
    </lineage>
</organism>
<keyword evidence="3 10" id="KW-0812">Transmembrane</keyword>
<evidence type="ECO:0000256" key="2">
    <source>
        <dbReference type="ARBA" id="ARBA00006214"/>
    </source>
</evidence>
<feature type="transmembrane region" description="Helical" evidence="10">
    <location>
        <begin position="93"/>
        <end position="111"/>
    </location>
</feature>
<dbReference type="GO" id="GO:0016491">
    <property type="term" value="F:oxidoreductase activity"/>
    <property type="evidence" value="ECO:0007669"/>
    <property type="project" value="UniProtKB-KW"/>
</dbReference>
<comment type="similarity">
    <text evidence="2">Belongs to the VKOR family.</text>
</comment>
<comment type="subcellular location">
    <subcellularLocation>
        <location evidence="1">Membrane</location>
        <topology evidence="1">Multi-pass membrane protein</topology>
    </subcellularLocation>
</comment>
<dbReference type="CDD" id="cd12918">
    <property type="entry name" value="VKOR_arc"/>
    <property type="match status" value="1"/>
</dbReference>
<evidence type="ECO:0000256" key="6">
    <source>
        <dbReference type="ARBA" id="ARBA00023002"/>
    </source>
</evidence>
<evidence type="ECO:0000256" key="9">
    <source>
        <dbReference type="ARBA" id="ARBA00023284"/>
    </source>
</evidence>
<accession>A0A381Q9F2</accession>
<keyword evidence="6" id="KW-0560">Oxidoreductase</keyword>
<keyword evidence="4" id="KW-0874">Quinone</keyword>
<dbReference type="EMBL" id="UINC01001219">
    <property type="protein sequence ID" value="SUZ74677.1"/>
    <property type="molecule type" value="Genomic_DNA"/>
</dbReference>
<dbReference type="GO" id="GO:0048038">
    <property type="term" value="F:quinone binding"/>
    <property type="evidence" value="ECO:0007669"/>
    <property type="project" value="UniProtKB-KW"/>
</dbReference>
<keyword evidence="8" id="KW-1015">Disulfide bond</keyword>
<evidence type="ECO:0000256" key="3">
    <source>
        <dbReference type="ARBA" id="ARBA00022692"/>
    </source>
</evidence>
<evidence type="ECO:0000256" key="5">
    <source>
        <dbReference type="ARBA" id="ARBA00022989"/>
    </source>
</evidence>
<keyword evidence="7 10" id="KW-0472">Membrane</keyword>
<dbReference type="InterPro" id="IPR012932">
    <property type="entry name" value="VKOR"/>
</dbReference>
<evidence type="ECO:0000256" key="8">
    <source>
        <dbReference type="ARBA" id="ARBA00023157"/>
    </source>
</evidence>